<organism evidence="3 4">
    <name type="scientific">Tolypocladium capitatum</name>
    <dbReference type="NCBI Taxonomy" id="45235"/>
    <lineage>
        <taxon>Eukaryota</taxon>
        <taxon>Fungi</taxon>
        <taxon>Dikarya</taxon>
        <taxon>Ascomycota</taxon>
        <taxon>Pezizomycotina</taxon>
        <taxon>Sordariomycetes</taxon>
        <taxon>Hypocreomycetidae</taxon>
        <taxon>Hypocreales</taxon>
        <taxon>Ophiocordycipitaceae</taxon>
        <taxon>Tolypocladium</taxon>
    </lineage>
</organism>
<dbReference type="Pfam" id="PF00171">
    <property type="entry name" value="Aldedh"/>
    <property type="match status" value="1"/>
</dbReference>
<protein>
    <submittedName>
        <fullName evidence="3">Succinate-semialdehyde dehydrogenase (NADP+)</fullName>
    </submittedName>
</protein>
<dbReference type="GO" id="GO:0004777">
    <property type="term" value="F:succinate-semialdehyde dehydrogenase (NAD+) activity"/>
    <property type="evidence" value="ECO:0007669"/>
    <property type="project" value="TreeGrafter"/>
</dbReference>
<dbReference type="PANTHER" id="PTHR43353:SF11">
    <property type="entry name" value="SUCCINATE SEMIALDEHYDE DEHYDROGENASE (EUROFUNG)"/>
    <property type="match status" value="1"/>
</dbReference>
<evidence type="ECO:0000313" key="3">
    <source>
        <dbReference type="EMBL" id="PNY24706.1"/>
    </source>
</evidence>
<keyword evidence="4" id="KW-1185">Reference proteome</keyword>
<dbReference type="SUPFAM" id="SSF53720">
    <property type="entry name" value="ALDH-like"/>
    <property type="match status" value="1"/>
</dbReference>
<accession>A0A2K3QAX0</accession>
<evidence type="ECO:0000256" key="1">
    <source>
        <dbReference type="ARBA" id="ARBA00023002"/>
    </source>
</evidence>
<keyword evidence="1" id="KW-0560">Oxidoreductase</keyword>
<dbReference type="OrthoDB" id="310895at2759"/>
<dbReference type="InterPro" id="IPR016163">
    <property type="entry name" value="Ald_DH_C"/>
</dbReference>
<dbReference type="EMBL" id="NRSZ01000851">
    <property type="protein sequence ID" value="PNY24706.1"/>
    <property type="molecule type" value="Genomic_DNA"/>
</dbReference>
<feature type="domain" description="Aldehyde dehydrogenase" evidence="2">
    <location>
        <begin position="1"/>
        <end position="88"/>
    </location>
</feature>
<sequence length="127" mass="13179">MRIMDEEIFGPVATEEEAIAAANNRKVGLASCLFAELSESEALHSCMVAVNTGVISDAAAPFGGVKQPGLGREGSRYGVDDHEQLKTVVTGNVSQAASFQGIGRDGAYAARADDQNPALGHGMVLCL</sequence>
<dbReference type="AlphaFoldDB" id="A0A2K3QAX0"/>
<dbReference type="Proteomes" id="UP000236621">
    <property type="component" value="Unassembled WGS sequence"/>
</dbReference>
<dbReference type="STRING" id="45235.A0A2K3QAX0"/>
<dbReference type="GO" id="GO:0005737">
    <property type="term" value="C:cytoplasm"/>
    <property type="evidence" value="ECO:0007669"/>
    <property type="project" value="TreeGrafter"/>
</dbReference>
<dbReference type="GO" id="GO:0009450">
    <property type="term" value="P:gamma-aminobutyric acid catabolic process"/>
    <property type="evidence" value="ECO:0007669"/>
    <property type="project" value="TreeGrafter"/>
</dbReference>
<evidence type="ECO:0000313" key="4">
    <source>
        <dbReference type="Proteomes" id="UP000236621"/>
    </source>
</evidence>
<reference evidence="3 4" key="1">
    <citation type="submission" date="2017-08" db="EMBL/GenBank/DDBJ databases">
        <title>Harnessing the power of phylogenomics to disentangle the directionality and signatures of interkingdom host jumping in the parasitic fungal genus Tolypocladium.</title>
        <authorList>
            <person name="Quandt C.A."/>
            <person name="Patterson W."/>
            <person name="Spatafora J.W."/>
        </authorList>
    </citation>
    <scope>NUCLEOTIDE SEQUENCE [LARGE SCALE GENOMIC DNA]</scope>
    <source>
        <strain evidence="3 4">CBS 113982</strain>
    </source>
</reference>
<dbReference type="InterPro" id="IPR015590">
    <property type="entry name" value="Aldehyde_DH_dom"/>
</dbReference>
<dbReference type="InterPro" id="IPR050740">
    <property type="entry name" value="Aldehyde_DH_Superfamily"/>
</dbReference>
<dbReference type="PANTHER" id="PTHR43353">
    <property type="entry name" value="SUCCINATE-SEMIALDEHYDE DEHYDROGENASE, MITOCHONDRIAL"/>
    <property type="match status" value="1"/>
</dbReference>
<name>A0A2K3QAX0_9HYPO</name>
<proteinExistence type="predicted"/>
<dbReference type="Gene3D" id="3.40.309.10">
    <property type="entry name" value="Aldehyde Dehydrogenase, Chain A, domain 2"/>
    <property type="match status" value="1"/>
</dbReference>
<comment type="caution">
    <text evidence="3">The sequence shown here is derived from an EMBL/GenBank/DDBJ whole genome shotgun (WGS) entry which is preliminary data.</text>
</comment>
<dbReference type="InterPro" id="IPR016161">
    <property type="entry name" value="Ald_DH/histidinol_DH"/>
</dbReference>
<gene>
    <name evidence="3" type="ORF">TCAP_05350</name>
</gene>
<evidence type="ECO:0000259" key="2">
    <source>
        <dbReference type="Pfam" id="PF00171"/>
    </source>
</evidence>